<dbReference type="RefSeq" id="WP_267656624.1">
    <property type="nucleotide sequence ID" value="NZ_JAOVZR010000004.1"/>
</dbReference>
<name>A0ABT3ZGE8_9HYPH</name>
<reference evidence="1" key="1">
    <citation type="submission" date="2022-10" db="EMBL/GenBank/DDBJ databases">
        <title>Hoeflea sp. G2-23, isolated from marine algae.</title>
        <authorList>
            <person name="Kristyanto S."/>
            <person name="Kim J.M."/>
            <person name="Jeon C.O."/>
        </authorList>
    </citation>
    <scope>NUCLEOTIDE SEQUENCE</scope>
    <source>
        <strain evidence="1">G2-23</strain>
    </source>
</reference>
<sequence length="132" mass="14006">MAGFSAQVDAFVSQTEQRTTAVFKQSAQDVLADAQTPTAKGGRMRVDTGFLRNSHVSGLNGSTSLSGPESYVLTIAQAKLGDAITGGWTANYAVHREFGARGQAPDFFLRGAAQKWPAFVRTNAAKLKARIG</sequence>
<dbReference type="Proteomes" id="UP001073227">
    <property type="component" value="Unassembled WGS sequence"/>
</dbReference>
<organism evidence="1 2">
    <name type="scientific">Hoeflea algicola</name>
    <dbReference type="NCBI Taxonomy" id="2983763"/>
    <lineage>
        <taxon>Bacteria</taxon>
        <taxon>Pseudomonadati</taxon>
        <taxon>Pseudomonadota</taxon>
        <taxon>Alphaproteobacteria</taxon>
        <taxon>Hyphomicrobiales</taxon>
        <taxon>Rhizobiaceae</taxon>
        <taxon>Hoeflea</taxon>
    </lineage>
</organism>
<protein>
    <submittedName>
        <fullName evidence="1">HK97 gp10 family phage protein</fullName>
    </submittedName>
</protein>
<proteinExistence type="predicted"/>
<accession>A0ABT3ZGE8</accession>
<keyword evidence="2" id="KW-1185">Reference proteome</keyword>
<gene>
    <name evidence="1" type="ORF">OEG84_25095</name>
</gene>
<dbReference type="EMBL" id="JAOVZR010000004">
    <property type="protein sequence ID" value="MCY0150885.1"/>
    <property type="molecule type" value="Genomic_DNA"/>
</dbReference>
<evidence type="ECO:0000313" key="1">
    <source>
        <dbReference type="EMBL" id="MCY0150885.1"/>
    </source>
</evidence>
<comment type="caution">
    <text evidence="1">The sequence shown here is derived from an EMBL/GenBank/DDBJ whole genome shotgun (WGS) entry which is preliminary data.</text>
</comment>
<evidence type="ECO:0000313" key="2">
    <source>
        <dbReference type="Proteomes" id="UP001073227"/>
    </source>
</evidence>